<feature type="compositionally biased region" description="Low complexity" evidence="1">
    <location>
        <begin position="78"/>
        <end position="92"/>
    </location>
</feature>
<evidence type="ECO:0000313" key="2">
    <source>
        <dbReference type="EMBL" id="KTB31635.1"/>
    </source>
</evidence>
<feature type="region of interest" description="Disordered" evidence="1">
    <location>
        <begin position="513"/>
        <end position="557"/>
    </location>
</feature>
<organism evidence="2 3">
    <name type="scientific">Moniliophthora roreri</name>
    <name type="common">Frosty pod rot fungus</name>
    <name type="synonym">Monilia roreri</name>
    <dbReference type="NCBI Taxonomy" id="221103"/>
    <lineage>
        <taxon>Eukaryota</taxon>
        <taxon>Fungi</taxon>
        <taxon>Dikarya</taxon>
        <taxon>Basidiomycota</taxon>
        <taxon>Agaricomycotina</taxon>
        <taxon>Agaricomycetes</taxon>
        <taxon>Agaricomycetidae</taxon>
        <taxon>Agaricales</taxon>
        <taxon>Marasmiineae</taxon>
        <taxon>Marasmiaceae</taxon>
        <taxon>Moniliophthora</taxon>
    </lineage>
</organism>
<dbReference type="EMBL" id="LATX01002303">
    <property type="protein sequence ID" value="KTB31635.1"/>
    <property type="molecule type" value="Genomic_DNA"/>
</dbReference>
<dbReference type="Proteomes" id="UP000054988">
    <property type="component" value="Unassembled WGS sequence"/>
</dbReference>
<reference evidence="2 3" key="1">
    <citation type="submission" date="2015-12" db="EMBL/GenBank/DDBJ databases">
        <title>Draft genome sequence of Moniliophthora roreri, the causal agent of frosty pod rot of cacao.</title>
        <authorList>
            <person name="Aime M.C."/>
            <person name="Diaz-Valderrama J.R."/>
            <person name="Kijpornyongpan T."/>
            <person name="Phillips-Mora W."/>
        </authorList>
    </citation>
    <scope>NUCLEOTIDE SEQUENCE [LARGE SCALE GENOMIC DNA]</scope>
    <source>
        <strain evidence="2 3">MCA 2952</strain>
    </source>
</reference>
<feature type="compositionally biased region" description="Pro residues" evidence="1">
    <location>
        <begin position="325"/>
        <end position="337"/>
    </location>
</feature>
<feature type="region of interest" description="Disordered" evidence="1">
    <location>
        <begin position="1"/>
        <end position="101"/>
    </location>
</feature>
<feature type="compositionally biased region" description="Low complexity" evidence="1">
    <location>
        <begin position="374"/>
        <end position="383"/>
    </location>
</feature>
<proteinExistence type="predicted"/>
<comment type="caution">
    <text evidence="2">The sequence shown here is derived from an EMBL/GenBank/DDBJ whole genome shotgun (WGS) entry which is preliminary data.</text>
</comment>
<feature type="compositionally biased region" description="Pro residues" evidence="1">
    <location>
        <begin position="416"/>
        <end position="426"/>
    </location>
</feature>
<evidence type="ECO:0000313" key="3">
    <source>
        <dbReference type="Proteomes" id="UP000054988"/>
    </source>
</evidence>
<feature type="compositionally biased region" description="Basic and acidic residues" evidence="1">
    <location>
        <begin position="386"/>
        <end position="404"/>
    </location>
</feature>
<protein>
    <recommendedName>
        <fullName evidence="4">BRCT domain-containing protein</fullName>
    </recommendedName>
</protein>
<feature type="region of interest" description="Disordered" evidence="1">
    <location>
        <begin position="163"/>
        <end position="236"/>
    </location>
</feature>
<sequence length="626" mass="69854">MEADSSKDTCQDLEKQDSEEHEVEHQLLPPRHRGNREYANGTGSSSSISFASGLLREPVHHQASPQPFQSNAAYSRQSDTPSDDSGGSSATGHANVPHPPTAAPFHSAVSLFPTFPGIAPPQFPIGIMPFTPFYNPAFGPVNQQQAQFFMALADIYRMNPGWTHPPISSPNPSHPSPSHSPTRSSSHEISTNLVQAEKTRERSPKRGSPYSLRHSQAGSSSHKGKGRATEAAPTSSASDVVFVTQDGNPLTFFVQMEVKNRQTIISKIRKHGGLIKVTQEEADYSILYPGSKTFRASLKEAAATNAIAKGSRPHVAQPSQINDVPPAPENWSPPVPVPQVQRQLTTTSKRFEEPVLLQQAQRTGQSPYVKEEATSTSAVSSSKTMMDSRKIRGPPEREATEKTKTSSLQVARRDPSPTPPPLPAEPPQKGKRFEYTEAEKEYALRYAQALFSRDHEMPTMTLARKLHNKLPHHTAPSWNTFITSRTMRGDIEAIRKRAGITFRKQLHAHSMQECISTRPQVKQEDVEEQSSTDRPLKRQRTDKRHDAQPRPQHVSSELQDDFEAIVDFFLRWNSTERALEDDETEDAAWAALTKEATCKTEESWGKFYELHHVEVNARYDFRKTKS</sequence>
<dbReference type="AlphaFoldDB" id="A0A0W0F5P2"/>
<feature type="region of interest" description="Disordered" evidence="1">
    <location>
        <begin position="309"/>
        <end position="430"/>
    </location>
</feature>
<evidence type="ECO:0000256" key="1">
    <source>
        <dbReference type="SAM" id="MobiDB-lite"/>
    </source>
</evidence>
<evidence type="ECO:0008006" key="4">
    <source>
        <dbReference type="Google" id="ProtNLM"/>
    </source>
</evidence>
<accession>A0A0W0F5P2</accession>
<gene>
    <name evidence="2" type="ORF">WG66_15819</name>
</gene>
<name>A0A0W0F5P2_MONRR</name>
<feature type="compositionally biased region" description="Basic and acidic residues" evidence="1">
    <location>
        <begin position="1"/>
        <end position="25"/>
    </location>
</feature>
<feature type="compositionally biased region" description="Polar residues" evidence="1">
    <location>
        <begin position="63"/>
        <end position="77"/>
    </location>
</feature>